<dbReference type="SUPFAM" id="SSF52200">
    <property type="entry name" value="Toll/Interleukin receptor TIR domain"/>
    <property type="match status" value="1"/>
</dbReference>
<gene>
    <name evidence="5" type="ORF">GCM10022276_17080</name>
</gene>
<dbReference type="Gene3D" id="3.40.50.10140">
    <property type="entry name" value="Toll/interleukin-1 receptor homology (TIR) domain"/>
    <property type="match status" value="1"/>
</dbReference>
<dbReference type="Proteomes" id="UP001500827">
    <property type="component" value="Unassembled WGS sequence"/>
</dbReference>
<evidence type="ECO:0000256" key="3">
    <source>
        <dbReference type="SAM" id="Phobius"/>
    </source>
</evidence>
<reference evidence="6" key="1">
    <citation type="journal article" date="2019" name="Int. J. Syst. Evol. Microbiol.">
        <title>The Global Catalogue of Microorganisms (GCM) 10K type strain sequencing project: providing services to taxonomists for standard genome sequencing and annotation.</title>
        <authorList>
            <consortium name="The Broad Institute Genomics Platform"/>
            <consortium name="The Broad Institute Genome Sequencing Center for Infectious Disease"/>
            <person name="Wu L."/>
            <person name="Ma J."/>
        </authorList>
    </citation>
    <scope>NUCLEOTIDE SEQUENCE [LARGE SCALE GENOMIC DNA]</scope>
    <source>
        <strain evidence="6">JCM 17543</strain>
    </source>
</reference>
<feature type="transmembrane region" description="Helical" evidence="3">
    <location>
        <begin position="183"/>
        <end position="206"/>
    </location>
</feature>
<dbReference type="InterPro" id="IPR035897">
    <property type="entry name" value="Toll_tir_struct_dom_sf"/>
</dbReference>
<feature type="domain" description="TIR" evidence="4">
    <location>
        <begin position="6"/>
        <end position="113"/>
    </location>
</feature>
<dbReference type="SUPFAM" id="SSF48452">
    <property type="entry name" value="TPR-like"/>
    <property type="match status" value="2"/>
</dbReference>
<dbReference type="RefSeq" id="WP_344699256.1">
    <property type="nucleotide sequence ID" value="NZ_BAABBM010000001.1"/>
</dbReference>
<organism evidence="5 6">
    <name type="scientific">Sphingomonas limnosediminicola</name>
    <dbReference type="NCBI Taxonomy" id="940133"/>
    <lineage>
        <taxon>Bacteria</taxon>
        <taxon>Pseudomonadati</taxon>
        <taxon>Pseudomonadota</taxon>
        <taxon>Alphaproteobacteria</taxon>
        <taxon>Sphingomonadales</taxon>
        <taxon>Sphingomonadaceae</taxon>
        <taxon>Sphingomonas</taxon>
    </lineage>
</organism>
<evidence type="ECO:0000256" key="2">
    <source>
        <dbReference type="ARBA" id="ARBA00022803"/>
    </source>
</evidence>
<keyword evidence="3" id="KW-0812">Transmembrane</keyword>
<name>A0ABP7LDD0_9SPHN</name>
<dbReference type="InterPro" id="IPR019734">
    <property type="entry name" value="TPR_rpt"/>
</dbReference>
<dbReference type="InterPro" id="IPR011990">
    <property type="entry name" value="TPR-like_helical_dom_sf"/>
</dbReference>
<dbReference type="Pfam" id="PF13424">
    <property type="entry name" value="TPR_12"/>
    <property type="match status" value="2"/>
</dbReference>
<dbReference type="InterPro" id="IPR000157">
    <property type="entry name" value="TIR_dom"/>
</dbReference>
<keyword evidence="6" id="KW-1185">Reference proteome</keyword>
<keyword evidence="3" id="KW-0472">Membrane</keyword>
<keyword evidence="2" id="KW-0802">TPR repeat</keyword>
<dbReference type="Pfam" id="PF13676">
    <property type="entry name" value="TIR_2"/>
    <property type="match status" value="1"/>
</dbReference>
<dbReference type="EMBL" id="BAABBM010000001">
    <property type="protein sequence ID" value="GAA3898734.1"/>
    <property type="molecule type" value="Genomic_DNA"/>
</dbReference>
<keyword evidence="3" id="KW-1133">Transmembrane helix</keyword>
<evidence type="ECO:0000256" key="1">
    <source>
        <dbReference type="ARBA" id="ARBA00022737"/>
    </source>
</evidence>
<evidence type="ECO:0000259" key="4">
    <source>
        <dbReference type="Pfam" id="PF13676"/>
    </source>
</evidence>
<dbReference type="PANTHER" id="PTHR45641">
    <property type="entry name" value="TETRATRICOPEPTIDE REPEAT PROTEIN (AFU_ORTHOLOGUE AFUA_6G03870)"/>
    <property type="match status" value="1"/>
</dbReference>
<evidence type="ECO:0000313" key="6">
    <source>
        <dbReference type="Proteomes" id="UP001500827"/>
    </source>
</evidence>
<protein>
    <recommendedName>
        <fullName evidence="4">TIR domain-containing protein</fullName>
    </recommendedName>
</protein>
<keyword evidence="1" id="KW-0677">Repeat</keyword>
<comment type="caution">
    <text evidence="5">The sequence shown here is derived from an EMBL/GenBank/DDBJ whole genome shotgun (WGS) entry which is preliminary data.</text>
</comment>
<proteinExistence type="predicted"/>
<dbReference type="Gene3D" id="1.25.40.10">
    <property type="entry name" value="Tetratricopeptide repeat domain"/>
    <property type="match status" value="3"/>
</dbReference>
<dbReference type="SMART" id="SM00028">
    <property type="entry name" value="TPR"/>
    <property type="match status" value="6"/>
</dbReference>
<dbReference type="PANTHER" id="PTHR45641:SF19">
    <property type="entry name" value="NEPHROCYSTIN-3"/>
    <property type="match status" value="1"/>
</dbReference>
<evidence type="ECO:0000313" key="5">
    <source>
        <dbReference type="EMBL" id="GAA3898734.1"/>
    </source>
</evidence>
<accession>A0ABP7LDD0</accession>
<sequence>MRYSAFISYNHRDRGWAAWLHRELERYRLPKALIGRDSPIGPLGRRLPPVFQDREELAASTNLAGSVKSALEQADSLIVVCSSNGAKSHWVNEEVREFTRLGRRDRIQCLIVSEADTPEGPPRPANEIFPPALLQFGAEPLAADARKSGDGKRAAFLKLVAGVIGVRYDELRQRDHARRQKQLLTLAAAASLGFLLMSGLAVFAFISRADAVRERDLARQKTITAQRTTDFVKGLFQVSDPSESKGQSITALEVLDRGAREIQGQLNNEPDVKAELISTLSEVYMGLGSYHRADDLIRRSLSLNVSRQETRARQLGVLAASRTLQADYDGAVATYSRALQLLPHPEELQDSSLYSGLLVGKGEALSGLERDKEALPLIGKALLWDKQHDGERSPSVARDYESAGLVTQYAGNLAASRSNYDKALAIRLATHGKLHPKVSEDLNNLGTAAYLQKDPAAAERYWRQALAINEQIVGPEHPDIAIQLNNLARVLLEQRKFAQAQGLLSRSAKIYLAQRNDTHDDLAFVFSNLALAKAGLGQRKQAGELFERALKAAEIHNNRLIAPIMTDLADLRCAQGDYPKASDLLERAGPLMKSQYPEDDWRSAWVTNTKGACLLRQKRKAEAEPLLRSSTPIVLQRWPVQSMYGYKAKERLSGVAR</sequence>